<dbReference type="GO" id="GO:0050126">
    <property type="term" value="F:N-carbamoylputrescine amidase activity"/>
    <property type="evidence" value="ECO:0007669"/>
    <property type="project" value="TreeGrafter"/>
</dbReference>
<dbReference type="SUPFAM" id="SSF56317">
    <property type="entry name" value="Carbon-nitrogen hydrolase"/>
    <property type="match status" value="1"/>
</dbReference>
<evidence type="ECO:0000313" key="3">
    <source>
        <dbReference type="Proteomes" id="UP000248196"/>
    </source>
</evidence>
<dbReference type="RefSeq" id="WP_004943109.1">
    <property type="nucleotide sequence ID" value="NZ_PESE01000002.1"/>
</dbReference>
<dbReference type="Gene3D" id="3.60.110.10">
    <property type="entry name" value="Carbon-nitrogen hydrolase"/>
    <property type="match status" value="1"/>
</dbReference>
<dbReference type="PANTHER" id="PTHR43674:SF2">
    <property type="entry name" value="BETA-UREIDOPROPIONASE"/>
    <property type="match status" value="1"/>
</dbReference>
<evidence type="ECO:0000256" key="1">
    <source>
        <dbReference type="ARBA" id="ARBA00022801"/>
    </source>
</evidence>
<dbReference type="InterPro" id="IPR003010">
    <property type="entry name" value="C-N_Hydrolase"/>
</dbReference>
<comment type="caution">
    <text evidence="2">The sequence shown here is derived from an EMBL/GenBank/DDBJ whole genome shotgun (WGS) entry which is preliminary data.</text>
</comment>
<dbReference type="InterPro" id="IPR050345">
    <property type="entry name" value="Aliph_Amidase/BUP"/>
</dbReference>
<dbReference type="CDD" id="cd07197">
    <property type="entry name" value="nitrilase"/>
    <property type="match status" value="1"/>
</dbReference>
<keyword evidence="1 2" id="KW-0378">Hydrolase</keyword>
<gene>
    <name evidence="2" type="ORF">CT690_08580</name>
</gene>
<sequence length="248" mass="26461">MPHLTIAAAQYHAVAADIDRNLDHHLTFIRQAAEQHVQLLIFPELSLTGYELNAASRLALTLDDPRLQPLADAAKKQQMTLVVGAPLNDGTELFIGAFAFSPDGGRNTYTKQHLHGAEKEIFRSGNGGPLLTVSQRRIALAICADTAHPEHATDAAIAGAEIYAAGVLVSQAGYSTDSSNLASYAQQHGIVTLMANHAGPTGGWIPAGRSAIWDETGRQVASVPDSSQGLLIAENRPNGWHGRYCRLS</sequence>
<name>A0A318NZ00_SERPL</name>
<reference evidence="2 3" key="1">
    <citation type="submission" date="2017-11" db="EMBL/GenBank/DDBJ databases">
        <title>Genome sequence of the oocydin A producing rhizobacterium Serratia plymuthica 4Rx5.</title>
        <authorList>
            <person name="Matilla M.A."/>
            <person name="Udaondo Z."/>
            <person name="Salmond G.P.C."/>
        </authorList>
    </citation>
    <scope>NUCLEOTIDE SEQUENCE [LARGE SCALE GENOMIC DNA]</scope>
    <source>
        <strain evidence="2 3">4Rx5</strain>
    </source>
</reference>
<protein>
    <submittedName>
        <fullName evidence="2">Carbon-nitrogen hydrolase family protein</fullName>
    </submittedName>
</protein>
<proteinExistence type="predicted"/>
<evidence type="ECO:0000313" key="2">
    <source>
        <dbReference type="EMBL" id="PYD39081.1"/>
    </source>
</evidence>
<dbReference type="PANTHER" id="PTHR43674">
    <property type="entry name" value="NITRILASE C965.09-RELATED"/>
    <property type="match status" value="1"/>
</dbReference>
<organism evidence="2 3">
    <name type="scientific">Serratia plymuthica</name>
    <dbReference type="NCBI Taxonomy" id="82996"/>
    <lineage>
        <taxon>Bacteria</taxon>
        <taxon>Pseudomonadati</taxon>
        <taxon>Pseudomonadota</taxon>
        <taxon>Gammaproteobacteria</taxon>
        <taxon>Enterobacterales</taxon>
        <taxon>Yersiniaceae</taxon>
        <taxon>Serratia</taxon>
    </lineage>
</organism>
<dbReference type="AlphaFoldDB" id="A0A318NZ00"/>
<accession>A0A318NZ00</accession>
<dbReference type="InterPro" id="IPR036526">
    <property type="entry name" value="C-N_Hydrolase_sf"/>
</dbReference>
<dbReference type="Proteomes" id="UP000248196">
    <property type="component" value="Unassembled WGS sequence"/>
</dbReference>
<dbReference type="Pfam" id="PF00795">
    <property type="entry name" value="CN_hydrolase"/>
    <property type="match status" value="1"/>
</dbReference>
<dbReference type="GO" id="GO:0033388">
    <property type="term" value="P:putrescine biosynthetic process from arginine"/>
    <property type="evidence" value="ECO:0007669"/>
    <property type="project" value="TreeGrafter"/>
</dbReference>
<dbReference type="PROSITE" id="PS50263">
    <property type="entry name" value="CN_HYDROLASE"/>
    <property type="match status" value="1"/>
</dbReference>
<dbReference type="EMBL" id="PESE01000002">
    <property type="protein sequence ID" value="PYD39081.1"/>
    <property type="molecule type" value="Genomic_DNA"/>
</dbReference>
<dbReference type="OrthoDB" id="9760188at2"/>